<accession>A0ABT9FYB4</accession>
<dbReference type="RefSeq" id="WP_305747788.1">
    <property type="nucleotide sequence ID" value="NZ_JAUZEE010000001.1"/>
</dbReference>
<keyword evidence="1" id="KW-0694">RNA-binding</keyword>
<feature type="region of interest" description="Disordered" evidence="2">
    <location>
        <begin position="1"/>
        <end position="20"/>
    </location>
</feature>
<dbReference type="SMART" id="SM00363">
    <property type="entry name" value="S4"/>
    <property type="match status" value="1"/>
</dbReference>
<dbReference type="Gene3D" id="3.10.290.10">
    <property type="entry name" value="RNA-binding S4 domain"/>
    <property type="match status" value="1"/>
</dbReference>
<keyword evidence="5" id="KW-1185">Reference proteome</keyword>
<comment type="caution">
    <text evidence="4">The sequence shown here is derived from an EMBL/GenBank/DDBJ whole genome shotgun (WGS) entry which is preliminary data.</text>
</comment>
<evidence type="ECO:0000313" key="4">
    <source>
        <dbReference type="EMBL" id="MDP4299226.1"/>
    </source>
</evidence>
<dbReference type="PROSITE" id="PS50889">
    <property type="entry name" value="S4"/>
    <property type="match status" value="1"/>
</dbReference>
<feature type="compositionally biased region" description="Low complexity" evidence="2">
    <location>
        <begin position="1"/>
        <end position="18"/>
    </location>
</feature>
<dbReference type="CDD" id="cd00165">
    <property type="entry name" value="S4"/>
    <property type="match status" value="1"/>
</dbReference>
<name>A0ABT9FYB4_LEPDI</name>
<dbReference type="SUPFAM" id="SSF55174">
    <property type="entry name" value="Alpha-L RNA-binding motif"/>
    <property type="match status" value="1"/>
</dbReference>
<evidence type="ECO:0000256" key="1">
    <source>
        <dbReference type="PROSITE-ProRule" id="PRU00182"/>
    </source>
</evidence>
<evidence type="ECO:0000259" key="3">
    <source>
        <dbReference type="SMART" id="SM00363"/>
    </source>
</evidence>
<dbReference type="Proteomes" id="UP001235760">
    <property type="component" value="Unassembled WGS sequence"/>
</dbReference>
<gene>
    <name evidence="4" type="ORF">Q8X39_01125</name>
</gene>
<feature type="region of interest" description="Disordered" evidence="2">
    <location>
        <begin position="119"/>
        <end position="139"/>
    </location>
</feature>
<dbReference type="EMBL" id="JAUZEE010000001">
    <property type="protein sequence ID" value="MDP4299226.1"/>
    <property type="molecule type" value="Genomic_DNA"/>
</dbReference>
<feature type="domain" description="RNA-binding S4" evidence="3">
    <location>
        <begin position="23"/>
        <end position="88"/>
    </location>
</feature>
<evidence type="ECO:0000313" key="5">
    <source>
        <dbReference type="Proteomes" id="UP001235760"/>
    </source>
</evidence>
<proteinExistence type="predicted"/>
<organism evidence="4 5">
    <name type="scientific">Leptothrix discophora</name>
    <dbReference type="NCBI Taxonomy" id="89"/>
    <lineage>
        <taxon>Bacteria</taxon>
        <taxon>Pseudomonadati</taxon>
        <taxon>Pseudomonadota</taxon>
        <taxon>Betaproteobacteria</taxon>
        <taxon>Burkholderiales</taxon>
        <taxon>Sphaerotilaceae</taxon>
        <taxon>Leptothrix</taxon>
    </lineage>
</organism>
<protein>
    <submittedName>
        <fullName evidence="4">RNA-binding S4 domain-containing protein</fullName>
    </submittedName>
</protein>
<dbReference type="InterPro" id="IPR002942">
    <property type="entry name" value="S4_RNA-bd"/>
</dbReference>
<sequence length="158" mass="17492">MKSHQATAQRAAEAARTQDSAGVRLDKWLWAARFYKTRSVAGEAIEKGRVMVNDQLAKASRTVRVGDTLAVRQGDCPLARRIVVKGLSETRGPAPVAQQLYEETEESRAAIAAWTAARPYQADPAQSIEQGRPTKSDRRQLVAWQRWSVSLDDESDKG</sequence>
<dbReference type="Pfam" id="PF01479">
    <property type="entry name" value="S4"/>
    <property type="match status" value="1"/>
</dbReference>
<evidence type="ECO:0000256" key="2">
    <source>
        <dbReference type="SAM" id="MobiDB-lite"/>
    </source>
</evidence>
<dbReference type="InterPro" id="IPR036986">
    <property type="entry name" value="S4_RNA-bd_sf"/>
</dbReference>
<reference evidence="4 5" key="1">
    <citation type="submission" date="2023-08" db="EMBL/GenBank/DDBJ databases">
        <authorList>
            <person name="Roldan D.M."/>
            <person name="Menes R.J."/>
        </authorList>
    </citation>
    <scope>NUCLEOTIDE SEQUENCE [LARGE SCALE GENOMIC DNA]</scope>
    <source>
        <strain evidence="4 5">CCM 2812</strain>
    </source>
</reference>